<feature type="domain" description="VWFA" evidence="2">
    <location>
        <begin position="100"/>
        <end position="289"/>
    </location>
</feature>
<dbReference type="SUPFAM" id="SSF53300">
    <property type="entry name" value="vWA-like"/>
    <property type="match status" value="1"/>
</dbReference>
<evidence type="ECO:0000256" key="1">
    <source>
        <dbReference type="SAM" id="MobiDB-lite"/>
    </source>
</evidence>
<gene>
    <name evidence="3" type="ORF">AVDCRST_MAG89-1094</name>
</gene>
<dbReference type="AlphaFoldDB" id="A0A6J4KT01"/>
<protein>
    <recommendedName>
        <fullName evidence="2">VWFA domain-containing protein</fullName>
    </recommendedName>
</protein>
<dbReference type="PROSITE" id="PS50234">
    <property type="entry name" value="VWFA"/>
    <property type="match status" value="1"/>
</dbReference>
<evidence type="ECO:0000313" key="3">
    <source>
        <dbReference type="EMBL" id="CAA9310732.1"/>
    </source>
</evidence>
<sequence>MSLLSRFRRSAPPAPSPDDARPPALADVMRQVRRIDLRTRGLVASQFSGEYHSVFKGQGIEFVEVREYVPGDDVRTIDWNVSARTGTTYVKKYVEERELTVLLAVDLSGSQRFGTRGRFKSEMVAEVAATLAMSAIRNNDRVGLMVFTDRVEAFVPPRKGRRHVLRIIRDLLVFRPAGQGTDLAAALRPAVRVMRSRSIVFLISDFQLSEARARFETAISLAAARHDVVPVVLGDPADGTIPDVGVLRMMDPETGGLVWVDTGREDVRTRFADDVRDERAALTRTFRRLGVEAIELRTDAPVSTAVLSFFRRRERHLRR</sequence>
<proteinExistence type="predicted"/>
<dbReference type="InterPro" id="IPR002035">
    <property type="entry name" value="VWF_A"/>
</dbReference>
<feature type="region of interest" description="Disordered" evidence="1">
    <location>
        <begin position="1"/>
        <end position="23"/>
    </location>
</feature>
<dbReference type="Gene3D" id="3.40.50.410">
    <property type="entry name" value="von Willebrand factor, type A domain"/>
    <property type="match status" value="1"/>
</dbReference>
<dbReference type="PANTHER" id="PTHR33608">
    <property type="entry name" value="BLL2464 PROTEIN"/>
    <property type="match status" value="1"/>
</dbReference>
<dbReference type="EMBL" id="CADCTV010000240">
    <property type="protein sequence ID" value="CAA9310732.1"/>
    <property type="molecule type" value="Genomic_DNA"/>
</dbReference>
<name>A0A6J4KT01_9BACT</name>
<dbReference type="Pfam" id="PF01882">
    <property type="entry name" value="DUF58"/>
    <property type="match status" value="1"/>
</dbReference>
<dbReference type="InterPro" id="IPR036465">
    <property type="entry name" value="vWFA_dom_sf"/>
</dbReference>
<reference evidence="3" key="1">
    <citation type="submission" date="2020-02" db="EMBL/GenBank/DDBJ databases">
        <authorList>
            <person name="Meier V. D."/>
        </authorList>
    </citation>
    <scope>NUCLEOTIDE SEQUENCE</scope>
    <source>
        <strain evidence="3">AVDCRST_MAG89</strain>
    </source>
</reference>
<evidence type="ECO:0000259" key="2">
    <source>
        <dbReference type="PROSITE" id="PS50234"/>
    </source>
</evidence>
<dbReference type="InterPro" id="IPR002881">
    <property type="entry name" value="DUF58"/>
</dbReference>
<dbReference type="PANTHER" id="PTHR33608:SF6">
    <property type="entry name" value="BLL2464 PROTEIN"/>
    <property type="match status" value="1"/>
</dbReference>
<organism evidence="3">
    <name type="scientific">uncultured Gemmatimonadota bacterium</name>
    <dbReference type="NCBI Taxonomy" id="203437"/>
    <lineage>
        <taxon>Bacteria</taxon>
        <taxon>Pseudomonadati</taxon>
        <taxon>Gemmatimonadota</taxon>
        <taxon>environmental samples</taxon>
    </lineage>
</organism>
<accession>A0A6J4KT01</accession>
<dbReference type="SMART" id="SM00327">
    <property type="entry name" value="VWA"/>
    <property type="match status" value="1"/>
</dbReference>